<dbReference type="OrthoDB" id="5379188at2"/>
<name>A0A1G8AR86_9MICO</name>
<dbReference type="Gene3D" id="3.40.50.300">
    <property type="entry name" value="P-loop containing nucleotide triphosphate hydrolases"/>
    <property type="match status" value="1"/>
</dbReference>
<evidence type="ECO:0000313" key="1">
    <source>
        <dbReference type="EMBL" id="SDH22780.1"/>
    </source>
</evidence>
<dbReference type="Proteomes" id="UP000199009">
    <property type="component" value="Chromosome I"/>
</dbReference>
<dbReference type="EMBL" id="LT629692">
    <property type="protein sequence ID" value="SDH22780.1"/>
    <property type="molecule type" value="Genomic_DNA"/>
</dbReference>
<evidence type="ECO:0000313" key="2">
    <source>
        <dbReference type="Proteomes" id="UP000199009"/>
    </source>
</evidence>
<gene>
    <name evidence="1" type="ORF">SAMN04489810_2442</name>
</gene>
<reference evidence="1 2" key="1">
    <citation type="submission" date="2016-10" db="EMBL/GenBank/DDBJ databases">
        <authorList>
            <person name="de Groot N.N."/>
        </authorList>
    </citation>
    <scope>NUCLEOTIDE SEQUENCE [LARGE SCALE GENOMIC DNA]</scope>
    <source>
        <strain evidence="1 2">DSM 23142</strain>
    </source>
</reference>
<proteinExistence type="predicted"/>
<sequence length="913" mass="101379">MGDYDLSRMGWQQFEHMLQALAKAELGNGVRPFGAGRDGQRDATFNGAVNFPRGSGPKWNGYGVIQMKYKHKVASTTEGWHWFLEEARKEVRGWLAKKRVGDRTPKYLLFATNVVLSGTKSTGGRDQFDRYMESAATELELDGWYVWDYDEIRTMLDQHTAIRQRYFELIVTGDFLLKLDEFFSAATALEIEHLVGHAVSELVNRQWVRTGDSGYKDSSKVRLADIAIDLPCDVEWAEGDPTDRDRTMTAESVIRMGDDNLSNGMGGGAKAAVVVGGPGQGKSTISQVIAHGYRVAFLADTDVSRHGATAVRAYEDLAARLKDAGIPTPERRRWPFVVELAKAGTSIATTNAPFSLLSYIAESIIVAGRSAEPAALLEWMRSWPVCLVLDGLDEIPNARDRTRLMDAVRTLVSDLNAAGVDLFVVATTRPQGYRGEFREAIPCTQLDLLDFTEEEALNYSDALTRLRSADDPDLAQQVSERLIEAVHARVTQRLMTTPLQVTIMTALAEEAVDLPSDRFELFDRYYRVIYDREVAKSEAFAELKSLRPHVDHLHEQAGLKLQARSEKAGNSDAALTKNEIARILRRRLNRTAGYDEGESDSLADTLMKLSTERLVMLVSRRAPKYQFEVRSLQEYMAARALTEGDEQTVLDNLLALVPSSHWRNTWLLAAGRVLKRQEHLIDKLIDLVATYDSKRADTPLALIGAGLAGDLYVDNLAIEFPGIRRRLLESAVTQFADTTLSVPRSLSELLSIALRQPTKEVTIVLEALHELSRENSSSLATLVLSENKSGMSDLAKQSRTTLTEGRTYVKPALRSGQSSIDALATELGQVVEQVPEGILLLEEIRSADPRMLGESQLVVSVDLWTVLEREPARRALAKAVGRAVKKDPAAAALGRLLLRHYASRVPQGQRFLA</sequence>
<dbReference type="RefSeq" id="WP_091490515.1">
    <property type="nucleotide sequence ID" value="NZ_LT629692.1"/>
</dbReference>
<organism evidence="1 2">
    <name type="scientific">Microbacterium pygmaeum</name>
    <dbReference type="NCBI Taxonomy" id="370764"/>
    <lineage>
        <taxon>Bacteria</taxon>
        <taxon>Bacillati</taxon>
        <taxon>Actinomycetota</taxon>
        <taxon>Actinomycetes</taxon>
        <taxon>Micrococcales</taxon>
        <taxon>Microbacteriaceae</taxon>
        <taxon>Microbacterium</taxon>
    </lineage>
</organism>
<protein>
    <recommendedName>
        <fullName evidence="3">NACHT domain-containing protein</fullName>
    </recommendedName>
</protein>
<dbReference type="AlphaFoldDB" id="A0A1G8AR86"/>
<accession>A0A1G8AR86</accession>
<dbReference type="SUPFAM" id="SSF52540">
    <property type="entry name" value="P-loop containing nucleoside triphosphate hydrolases"/>
    <property type="match status" value="1"/>
</dbReference>
<keyword evidence="2" id="KW-1185">Reference proteome</keyword>
<evidence type="ECO:0008006" key="3">
    <source>
        <dbReference type="Google" id="ProtNLM"/>
    </source>
</evidence>
<dbReference type="InterPro" id="IPR027417">
    <property type="entry name" value="P-loop_NTPase"/>
</dbReference>